<keyword evidence="4" id="KW-0067">ATP-binding</keyword>
<feature type="domain" description="Helicase C-terminal" evidence="6">
    <location>
        <begin position="1"/>
        <end position="67"/>
    </location>
</feature>
<dbReference type="GO" id="GO:0016787">
    <property type="term" value="F:hydrolase activity"/>
    <property type="evidence" value="ECO:0007669"/>
    <property type="project" value="UniProtKB-KW"/>
</dbReference>
<dbReference type="PANTHER" id="PTHR47959:SF24">
    <property type="entry name" value="ATP-DEPENDENT RNA HELICASE"/>
    <property type="match status" value="1"/>
</dbReference>
<keyword evidence="3" id="KW-0347">Helicase</keyword>
<dbReference type="GO" id="GO:0005829">
    <property type="term" value="C:cytosol"/>
    <property type="evidence" value="ECO:0007669"/>
    <property type="project" value="TreeGrafter"/>
</dbReference>
<dbReference type="InterPro" id="IPR050079">
    <property type="entry name" value="DEAD_box_RNA_helicase"/>
</dbReference>
<dbReference type="SUPFAM" id="SSF52540">
    <property type="entry name" value="P-loop containing nucleoside triphosphate hydrolases"/>
    <property type="match status" value="1"/>
</dbReference>
<keyword evidence="8" id="KW-1185">Reference proteome</keyword>
<dbReference type="PROSITE" id="PS51194">
    <property type="entry name" value="HELICASE_CTER"/>
    <property type="match status" value="1"/>
</dbReference>
<dbReference type="GO" id="GO:0003724">
    <property type="term" value="F:RNA helicase activity"/>
    <property type="evidence" value="ECO:0007669"/>
    <property type="project" value="UniProtKB-EC"/>
</dbReference>
<dbReference type="AlphaFoldDB" id="A0A812API6"/>
<dbReference type="OrthoDB" id="5839858at2759"/>
<dbReference type="InterPro" id="IPR027417">
    <property type="entry name" value="P-loop_NTPase"/>
</dbReference>
<evidence type="ECO:0000256" key="1">
    <source>
        <dbReference type="ARBA" id="ARBA00022741"/>
    </source>
</evidence>
<dbReference type="Gene3D" id="3.40.50.300">
    <property type="entry name" value="P-loop containing nucleotide triphosphate hydrolases"/>
    <property type="match status" value="1"/>
</dbReference>
<evidence type="ECO:0000259" key="6">
    <source>
        <dbReference type="PROSITE" id="PS51194"/>
    </source>
</evidence>
<dbReference type="Pfam" id="PF00271">
    <property type="entry name" value="Helicase_C"/>
    <property type="match status" value="1"/>
</dbReference>
<evidence type="ECO:0000256" key="5">
    <source>
        <dbReference type="SAM" id="MobiDB-lite"/>
    </source>
</evidence>
<feature type="region of interest" description="Disordered" evidence="5">
    <location>
        <begin position="102"/>
        <end position="174"/>
    </location>
</feature>
<gene>
    <name evidence="7" type="ORF">SPHA_2122</name>
</gene>
<evidence type="ECO:0000256" key="3">
    <source>
        <dbReference type="ARBA" id="ARBA00022806"/>
    </source>
</evidence>
<sequence>MVDLIINHNIPNNPKNYVHRVGRTARAGRGGMAITFVTQFDIKLVQAVEAYINTKLKLHEVDEKEVTKILVEVTLAKSEAEIVLDERDFGEYKKIHKQKRAILEGRDPDEKEMERRKRKRLDRTQQRAREALSKKANECTEDVASTSESRPTKPSPQHKSLKMKKKKGSLKTSL</sequence>
<dbReference type="GO" id="GO:0005524">
    <property type="term" value="F:ATP binding"/>
    <property type="evidence" value="ECO:0007669"/>
    <property type="project" value="UniProtKB-KW"/>
</dbReference>
<name>A0A812API6_ACAPH</name>
<evidence type="ECO:0000313" key="8">
    <source>
        <dbReference type="Proteomes" id="UP000597762"/>
    </source>
</evidence>
<comment type="caution">
    <text evidence="7">The sequence shown here is derived from an EMBL/GenBank/DDBJ whole genome shotgun (WGS) entry which is preliminary data.</text>
</comment>
<feature type="compositionally biased region" description="Basic residues" evidence="5">
    <location>
        <begin position="159"/>
        <end position="174"/>
    </location>
</feature>
<evidence type="ECO:0000313" key="7">
    <source>
        <dbReference type="EMBL" id="CAE1147442.1"/>
    </source>
</evidence>
<evidence type="ECO:0000256" key="4">
    <source>
        <dbReference type="ARBA" id="ARBA00022840"/>
    </source>
</evidence>
<evidence type="ECO:0000256" key="2">
    <source>
        <dbReference type="ARBA" id="ARBA00022801"/>
    </source>
</evidence>
<keyword evidence="2 7" id="KW-0378">Hydrolase</keyword>
<accession>A0A812API6</accession>
<feature type="compositionally biased region" description="Basic and acidic residues" evidence="5">
    <location>
        <begin position="122"/>
        <end position="138"/>
    </location>
</feature>
<protein>
    <submittedName>
        <fullName evidence="7">DDX49</fullName>
        <ecNumber evidence="7">3.6.4.13</ecNumber>
    </submittedName>
</protein>
<dbReference type="InterPro" id="IPR001650">
    <property type="entry name" value="Helicase_C-like"/>
</dbReference>
<dbReference type="Proteomes" id="UP000597762">
    <property type="component" value="Unassembled WGS sequence"/>
</dbReference>
<dbReference type="EC" id="3.6.4.13" evidence="7"/>
<proteinExistence type="predicted"/>
<feature type="compositionally biased region" description="Basic and acidic residues" evidence="5">
    <location>
        <begin position="102"/>
        <end position="115"/>
    </location>
</feature>
<keyword evidence="1" id="KW-0547">Nucleotide-binding</keyword>
<dbReference type="PANTHER" id="PTHR47959">
    <property type="entry name" value="ATP-DEPENDENT RNA HELICASE RHLE-RELATED"/>
    <property type="match status" value="1"/>
</dbReference>
<organism evidence="7 8">
    <name type="scientific">Acanthosepion pharaonis</name>
    <name type="common">Pharaoh cuttlefish</name>
    <name type="synonym">Sepia pharaonis</name>
    <dbReference type="NCBI Taxonomy" id="158019"/>
    <lineage>
        <taxon>Eukaryota</taxon>
        <taxon>Metazoa</taxon>
        <taxon>Spiralia</taxon>
        <taxon>Lophotrochozoa</taxon>
        <taxon>Mollusca</taxon>
        <taxon>Cephalopoda</taxon>
        <taxon>Coleoidea</taxon>
        <taxon>Decapodiformes</taxon>
        <taxon>Sepiida</taxon>
        <taxon>Sepiina</taxon>
        <taxon>Sepiidae</taxon>
        <taxon>Acanthosepion</taxon>
    </lineage>
</organism>
<reference evidence="7" key="1">
    <citation type="submission" date="2021-01" db="EMBL/GenBank/DDBJ databases">
        <authorList>
            <person name="Li R."/>
            <person name="Bekaert M."/>
        </authorList>
    </citation>
    <scope>NUCLEOTIDE SEQUENCE</scope>
    <source>
        <strain evidence="7">Farmed</strain>
    </source>
</reference>
<dbReference type="EMBL" id="CAHIKZ030000060">
    <property type="protein sequence ID" value="CAE1147442.1"/>
    <property type="molecule type" value="Genomic_DNA"/>
</dbReference>